<feature type="compositionally biased region" description="Basic and acidic residues" evidence="1">
    <location>
        <begin position="192"/>
        <end position="201"/>
    </location>
</feature>
<keyword evidence="3" id="KW-1185">Reference proteome</keyword>
<feature type="compositionally biased region" description="Gly residues" evidence="1">
    <location>
        <begin position="205"/>
        <end position="214"/>
    </location>
</feature>
<dbReference type="AlphaFoldDB" id="A0AA47MFE5"/>
<dbReference type="PANTHER" id="PTHR24092:SF79">
    <property type="entry name" value="PHOSPHOLIPID-TRANSPORTING ATPASE VB"/>
    <property type="match status" value="1"/>
</dbReference>
<dbReference type="Proteomes" id="UP001174136">
    <property type="component" value="Unassembled WGS sequence"/>
</dbReference>
<comment type="caution">
    <text evidence="2">The sequence shown here is derived from an EMBL/GenBank/DDBJ whole genome shotgun (WGS) entry which is preliminary data.</text>
</comment>
<dbReference type="GO" id="GO:0045332">
    <property type="term" value="P:phospholipid translocation"/>
    <property type="evidence" value="ECO:0007669"/>
    <property type="project" value="TreeGrafter"/>
</dbReference>
<organism evidence="2 3">
    <name type="scientific">Merluccius polli</name>
    <name type="common">Benguela hake</name>
    <name type="synonym">Merluccius cadenati</name>
    <dbReference type="NCBI Taxonomy" id="89951"/>
    <lineage>
        <taxon>Eukaryota</taxon>
        <taxon>Metazoa</taxon>
        <taxon>Chordata</taxon>
        <taxon>Craniata</taxon>
        <taxon>Vertebrata</taxon>
        <taxon>Euteleostomi</taxon>
        <taxon>Actinopterygii</taxon>
        <taxon>Neopterygii</taxon>
        <taxon>Teleostei</taxon>
        <taxon>Neoteleostei</taxon>
        <taxon>Acanthomorphata</taxon>
        <taxon>Zeiogadaria</taxon>
        <taxon>Gadariae</taxon>
        <taxon>Gadiformes</taxon>
        <taxon>Gadoidei</taxon>
        <taxon>Merlucciidae</taxon>
        <taxon>Merluccius</taxon>
    </lineage>
</organism>
<dbReference type="EMBL" id="JAOPHQ010004495">
    <property type="protein sequence ID" value="KAK0139272.1"/>
    <property type="molecule type" value="Genomic_DNA"/>
</dbReference>
<sequence>MAKLPGVSDEPIQRGSALAPGSICAGVYRSIFGHGGEDHRPVAASLRDGKSFPNASRLEKEVVPDKALLQQIVKIDYSSGKRMVDPYLDFFLALAICNTVVVSTATAQRQRQFEMDLTGYNSSLPGASLSSGPLDTLSSLAKKVGSLRQTLASWQPMSRRGQPGLRGLGPRTTSPIRRWTGTGARARRRVRGLRERSDEPAVRGGEPGRGGPGVRGPRRTASPCWPAPPASVTVRLPRGETLVLEVLDTLSFDANRSACPCWCATPPHPEHQTVVLYTKGADYTIMELLGTPLCRYYWTHRVEEGLVLLDQRGEEGLVLLDTQEQLNGNQKSVAANCQTHVDQYAKEGLRTLCFTKKVRELQLRLYSSASLTAISLSVYILTAGEREGVQRLVNAQAGSHGCHGHREEFIRDSAVHLERDLTLLGKPLSAVPSMNERATGIEDRLQESVPDTIVALREAGIQVWVLTGDKPETAVNIAYACRLLDEGDMVINMSSKDKVKGRRCLSRSLRPGSGFVSLLGCSL</sequence>
<dbReference type="InterPro" id="IPR023214">
    <property type="entry name" value="HAD_sf"/>
</dbReference>
<dbReference type="SUPFAM" id="SSF56784">
    <property type="entry name" value="HAD-like"/>
    <property type="match status" value="1"/>
</dbReference>
<evidence type="ECO:0000256" key="1">
    <source>
        <dbReference type="SAM" id="MobiDB-lite"/>
    </source>
</evidence>
<dbReference type="InterPro" id="IPR023299">
    <property type="entry name" value="ATPase_P-typ_cyto_dom_N"/>
</dbReference>
<dbReference type="PANTHER" id="PTHR24092">
    <property type="entry name" value="PROBABLE PHOSPHOLIPID-TRANSPORTING ATPASE"/>
    <property type="match status" value="1"/>
</dbReference>
<proteinExistence type="predicted"/>
<feature type="region of interest" description="Disordered" evidence="1">
    <location>
        <begin position="156"/>
        <end position="226"/>
    </location>
</feature>
<dbReference type="InterPro" id="IPR036412">
    <property type="entry name" value="HAD-like_sf"/>
</dbReference>
<evidence type="ECO:0000313" key="2">
    <source>
        <dbReference type="EMBL" id="KAK0139272.1"/>
    </source>
</evidence>
<feature type="compositionally biased region" description="Low complexity" evidence="1">
    <location>
        <begin position="159"/>
        <end position="184"/>
    </location>
</feature>
<name>A0AA47MFE5_MERPO</name>
<dbReference type="GO" id="GO:0000166">
    <property type="term" value="F:nucleotide binding"/>
    <property type="evidence" value="ECO:0007669"/>
    <property type="project" value="InterPro"/>
</dbReference>
<accession>A0AA47MFE5</accession>
<dbReference type="Gene3D" id="3.40.1110.10">
    <property type="entry name" value="Calcium-transporting ATPase, cytoplasmic domain N"/>
    <property type="match status" value="1"/>
</dbReference>
<dbReference type="GO" id="GO:0140326">
    <property type="term" value="F:ATPase-coupled intramembrane lipid transporter activity"/>
    <property type="evidence" value="ECO:0007669"/>
    <property type="project" value="TreeGrafter"/>
</dbReference>
<dbReference type="Gene3D" id="3.40.50.1000">
    <property type="entry name" value="HAD superfamily/HAD-like"/>
    <property type="match status" value="1"/>
</dbReference>
<gene>
    <name evidence="2" type="primary">ATP10B_0</name>
    <name evidence="2" type="ORF">N1851_024098</name>
</gene>
<reference evidence="2" key="1">
    <citation type="journal article" date="2023" name="Front. Mar. Sci.">
        <title>A new Merluccius polli reference genome to investigate the effects of global change in West African waters.</title>
        <authorList>
            <person name="Mateo J.L."/>
            <person name="Blanco-Fernandez C."/>
            <person name="Garcia-Vazquez E."/>
            <person name="Machado-Schiaffino G."/>
        </authorList>
    </citation>
    <scope>NUCLEOTIDE SEQUENCE</scope>
    <source>
        <strain evidence="2">C29</strain>
        <tissue evidence="2">Fin</tissue>
    </source>
</reference>
<evidence type="ECO:0000313" key="3">
    <source>
        <dbReference type="Proteomes" id="UP001174136"/>
    </source>
</evidence>
<dbReference type="GO" id="GO:0005886">
    <property type="term" value="C:plasma membrane"/>
    <property type="evidence" value="ECO:0007669"/>
    <property type="project" value="TreeGrafter"/>
</dbReference>
<protein>
    <submittedName>
        <fullName evidence="2">Phospholipid-transporting ATPase VB</fullName>
    </submittedName>
</protein>